<dbReference type="AlphaFoldDB" id="A0A4T0MBM6"/>
<dbReference type="GO" id="GO:0050661">
    <property type="term" value="F:NADP binding"/>
    <property type="evidence" value="ECO:0007669"/>
    <property type="project" value="InterPro"/>
</dbReference>
<proteinExistence type="inferred from homology"/>
<organism evidence="7 8">
    <name type="scientific">Wallemia mellicola</name>
    <dbReference type="NCBI Taxonomy" id="1708541"/>
    <lineage>
        <taxon>Eukaryota</taxon>
        <taxon>Fungi</taxon>
        <taxon>Dikarya</taxon>
        <taxon>Basidiomycota</taxon>
        <taxon>Wallemiomycotina</taxon>
        <taxon>Wallemiomycetes</taxon>
        <taxon>Wallemiales</taxon>
        <taxon>Wallemiaceae</taxon>
        <taxon>Wallemia</taxon>
    </lineage>
</organism>
<gene>
    <name evidence="7" type="ORF">E3Q22_01950</name>
</gene>
<keyword evidence="3" id="KW-0274">FAD</keyword>
<dbReference type="Pfam" id="PF08622">
    <property type="entry name" value="Svf1"/>
    <property type="match status" value="1"/>
</dbReference>
<feature type="domain" description="Svf1-like N-terminal" evidence="5">
    <location>
        <begin position="46"/>
        <end position="220"/>
    </location>
</feature>
<evidence type="ECO:0000256" key="1">
    <source>
        <dbReference type="ARBA" id="ARBA00010139"/>
    </source>
</evidence>
<reference evidence="7 8" key="1">
    <citation type="submission" date="2019-03" db="EMBL/GenBank/DDBJ databases">
        <title>Sequencing 25 genomes of Wallemia mellicola.</title>
        <authorList>
            <person name="Gostincar C."/>
        </authorList>
    </citation>
    <scope>NUCLEOTIDE SEQUENCE [LARGE SCALE GENOMIC DNA]</scope>
    <source>
        <strain evidence="7 8">EXF-6152</strain>
    </source>
</reference>
<dbReference type="Pfam" id="PF00743">
    <property type="entry name" value="FMO-like"/>
    <property type="match status" value="1"/>
</dbReference>
<dbReference type="SUPFAM" id="SSF159245">
    <property type="entry name" value="AttH-like"/>
    <property type="match status" value="1"/>
</dbReference>
<dbReference type="Proteomes" id="UP000310685">
    <property type="component" value="Unassembled WGS sequence"/>
</dbReference>
<dbReference type="InterPro" id="IPR036188">
    <property type="entry name" value="FAD/NAD-bd_sf"/>
</dbReference>
<dbReference type="GO" id="GO:0004499">
    <property type="term" value="F:N,N-dimethylaniline monooxygenase activity"/>
    <property type="evidence" value="ECO:0007669"/>
    <property type="project" value="InterPro"/>
</dbReference>
<keyword evidence="4" id="KW-0560">Oxidoreductase</keyword>
<evidence type="ECO:0000259" key="5">
    <source>
        <dbReference type="Pfam" id="PF08622"/>
    </source>
</evidence>
<evidence type="ECO:0000259" key="6">
    <source>
        <dbReference type="Pfam" id="PF17187"/>
    </source>
</evidence>
<dbReference type="EMBL" id="SPRC01000016">
    <property type="protein sequence ID" value="TIB80433.1"/>
    <property type="molecule type" value="Genomic_DNA"/>
</dbReference>
<evidence type="ECO:0000256" key="3">
    <source>
        <dbReference type="ARBA" id="ARBA00022827"/>
    </source>
</evidence>
<comment type="caution">
    <text evidence="7">The sequence shown here is derived from an EMBL/GenBank/DDBJ whole genome shotgun (WGS) entry which is preliminary data.</text>
</comment>
<dbReference type="PANTHER" id="PTHR42877:SF5">
    <property type="entry name" value="L-ORNITHINE N(5)-MONOOXYGENASE-RELATED"/>
    <property type="match status" value="1"/>
</dbReference>
<name>A0A4T0MBM6_9BASI</name>
<evidence type="ECO:0000313" key="7">
    <source>
        <dbReference type="EMBL" id="TIB80433.1"/>
    </source>
</evidence>
<dbReference type="SUPFAM" id="SSF51905">
    <property type="entry name" value="FAD/NAD(P)-binding domain"/>
    <property type="match status" value="1"/>
</dbReference>
<evidence type="ECO:0000256" key="2">
    <source>
        <dbReference type="ARBA" id="ARBA00022630"/>
    </source>
</evidence>
<keyword evidence="2" id="KW-0285">Flavoprotein</keyword>
<dbReference type="InterPro" id="IPR020946">
    <property type="entry name" value="Flavin_mOase-like"/>
</dbReference>
<dbReference type="GO" id="GO:0050660">
    <property type="term" value="F:flavin adenine dinucleotide binding"/>
    <property type="evidence" value="ECO:0007669"/>
    <property type="project" value="InterPro"/>
</dbReference>
<dbReference type="Pfam" id="PF13450">
    <property type="entry name" value="NAD_binding_8"/>
    <property type="match status" value="1"/>
</dbReference>
<dbReference type="InterPro" id="IPR051209">
    <property type="entry name" value="FAD-bind_Monooxygenase_sf"/>
</dbReference>
<dbReference type="InterPro" id="IPR013931">
    <property type="entry name" value="Svf1-like_N"/>
</dbReference>
<comment type="similarity">
    <text evidence="1">Belongs to the FAD-binding monooxygenase family.</text>
</comment>
<dbReference type="Gene3D" id="3.50.50.60">
    <property type="entry name" value="FAD/NAD(P)-binding domain"/>
    <property type="match status" value="1"/>
</dbReference>
<dbReference type="InterPro" id="IPR033394">
    <property type="entry name" value="Svf1-like_C"/>
</dbReference>
<dbReference type="PANTHER" id="PTHR42877">
    <property type="entry name" value="L-ORNITHINE N(5)-MONOOXYGENASE-RELATED"/>
    <property type="match status" value="1"/>
</dbReference>
<dbReference type="Pfam" id="PF17187">
    <property type="entry name" value="Svf1_C"/>
    <property type="match status" value="1"/>
</dbReference>
<protein>
    <submittedName>
        <fullName evidence="7">FAD/NAD(P)-binding domain-containing protein</fullName>
    </submittedName>
</protein>
<evidence type="ECO:0000256" key="4">
    <source>
        <dbReference type="ARBA" id="ARBA00023002"/>
    </source>
</evidence>
<dbReference type="GO" id="GO:0006979">
    <property type="term" value="P:response to oxidative stress"/>
    <property type="evidence" value="ECO:0007669"/>
    <property type="project" value="InterPro"/>
</dbReference>
<evidence type="ECO:0000313" key="8">
    <source>
        <dbReference type="Proteomes" id="UP000310685"/>
    </source>
</evidence>
<feature type="domain" description="Svf1-like C-terminal" evidence="6">
    <location>
        <begin position="222"/>
        <end position="387"/>
    </location>
</feature>
<accession>A0A4T0MBM6</accession>
<sequence length="869" mass="97908">MFNFGSAEKVKNLHPVTEEFESSQYFGPLTPKDTEWATINSNFVAETQTFYSILEDGQCLSVQVVHSHVGFWYPQIQFNFMLYNPTTANKLWKSISVNNFSTPAKVPGKSYDRRSCSADQFTILHESLPNGDESYRINAKIDNEVQIIINFIRPASCAGFKLGDGPEGGYTSYGNDKSSNKRDGYVVHRFWPRVRTEGQVIIKGKLVDAVGHGAFIHAIQGMRANLVARSWNFALFQSDQHGGVSSLLMEFETTDGYGLATRTEGGGGVKVTIGALVAGDKLLSVTGSTTYPGQMPQGLTAAEYRNTIKDQETAYIVPSEVRYVWGGAAIENNKAIRAEMLVNYKNEKEEGVNRGLVEKVDFLAHIPYVVRKAVHVFAKTKPYIYQTASIIIGAGVSGVAMGCKLKATVGIDDFEIYEREPEVGGTWYINKDWGNSQWAPQPRIEGYIKDVVKDFNLSDHIHVKRTMLNANWNKEKEYWVVTIKNNETGEIFTRTSNILISAHGGLDVPRPIDTPGIETFKGDILRSQRYDQTVDLTGKNVVVIGNACTATQIIGEIAPKVKTLTQFARGKQWFLPKPVVHLGHPVVRWMLKYIPGLHTALRGLVFGVVDYFMKAMYVKNGEATRKKRMETSKRHVKNLAPAKYHDALIPDFQIGAKRRIFDEDYLKSLNYDHVDLITERPARITENSVVRQDGTEVPADVIIYAIGFDTTTNKFLENFNNNGLNLRQHFANVGTVQTVHQDTTRLLFTPRRVLSMSPKKRRESIKSGLERSIRSEYNDTRIILSYDPFRMIWETENVGSFYLDNNTGKNTALYPRSHTHYWWSTLIPKDSDFVYENVSKPWLLQFTSKKAMSAYGTALVAGTATWFLA</sequence>